<keyword evidence="2" id="KW-1185">Reference proteome</keyword>
<gene>
    <name evidence="1" type="ORF">M153_15800002652</name>
</gene>
<reference evidence="1 2" key="1">
    <citation type="submission" date="2015-07" db="EMBL/GenBank/DDBJ databases">
        <title>The genome of Pseudoloma neurophilia, a relevant intracellular parasite of the zebrafish.</title>
        <authorList>
            <person name="Ndikumana S."/>
            <person name="Pelin A."/>
            <person name="Sanders J."/>
            <person name="Corradi N."/>
        </authorList>
    </citation>
    <scope>NUCLEOTIDE SEQUENCE [LARGE SCALE GENOMIC DNA]</scope>
    <source>
        <strain evidence="1 2">MK1</strain>
    </source>
</reference>
<protein>
    <submittedName>
        <fullName evidence="1">Uncharacterized protein</fullName>
    </submittedName>
</protein>
<proteinExistence type="predicted"/>
<accession>A0A0R0M3W1</accession>
<sequence>LNSFFFLKQFYNSFCFKFKYLFTIKKEKLTRVKNGCNTFFTFKTFCY</sequence>
<organism evidence="1 2">
    <name type="scientific">Pseudoloma neurophilia</name>
    <dbReference type="NCBI Taxonomy" id="146866"/>
    <lineage>
        <taxon>Eukaryota</taxon>
        <taxon>Fungi</taxon>
        <taxon>Fungi incertae sedis</taxon>
        <taxon>Microsporidia</taxon>
        <taxon>Pseudoloma</taxon>
    </lineage>
</organism>
<name>A0A0R0M3W1_9MICR</name>
<dbReference type="AlphaFoldDB" id="A0A0R0M3W1"/>
<dbReference type="VEuPathDB" id="MicrosporidiaDB:M153_15800002652"/>
<dbReference type="EMBL" id="LGUB01000505">
    <property type="protein sequence ID" value="KRH93067.1"/>
    <property type="molecule type" value="Genomic_DNA"/>
</dbReference>
<feature type="non-terminal residue" evidence="1">
    <location>
        <position position="1"/>
    </location>
</feature>
<comment type="caution">
    <text evidence="1">The sequence shown here is derived from an EMBL/GenBank/DDBJ whole genome shotgun (WGS) entry which is preliminary data.</text>
</comment>
<evidence type="ECO:0000313" key="1">
    <source>
        <dbReference type="EMBL" id="KRH93067.1"/>
    </source>
</evidence>
<dbReference type="Proteomes" id="UP000051530">
    <property type="component" value="Unassembled WGS sequence"/>
</dbReference>
<evidence type="ECO:0000313" key="2">
    <source>
        <dbReference type="Proteomes" id="UP000051530"/>
    </source>
</evidence>